<keyword evidence="8 9" id="KW-0472">Membrane</keyword>
<keyword evidence="3 9" id="KW-1003">Cell membrane</keyword>
<evidence type="ECO:0000256" key="9">
    <source>
        <dbReference type="HAMAP-Rule" id="MF_01463"/>
    </source>
</evidence>
<dbReference type="KEGG" id="hhb:Hhub_3291"/>
<sequence>MSWLRENWRVAFLVVLLLGSSVALFAPGIGASASGDEEAASRPTNLQYGLELSGGVRLRATAVGVTASGVDVPGDETERNALEADVANALSLEPGSVTARDRTSSDNPDVVEVYSNNTTAEVGAAFDELGLAYESLDSGVTEATRDEIADTISTKIDATGFSGARAYPTTTQSGQSYIVVEVPGQNASEVRSLIQGRGEVEMRAYYPEGGNQTNATVLTHSQLQRSDVSTAQMIDGRPSVPVSLTQDIAETFAADMREYGFTSGQGVSNCEFPDGGYCLLTVLDGEVVYDAGVRANLAQSFENGEFVQDPRFVITANSMEEARELRVNLQAGALPTQLEFQDSYYVSPSFAERYKPLSLVTGLAAAIAMALVVFARYGDPRVAIPMVFTALSEVVILLGFAAVSGLALDLSHIAGFIAVIGTGVDDLVIIADEVMTQEVGSQRVFKSRFRKALWVIGAAAVTTIIAMSPLAVLSLGDLRGFAIVTILGVLIGVLVTRPAYGDILRRLLTGEH</sequence>
<keyword evidence="5 9" id="KW-0653">Protein transport</keyword>
<dbReference type="GO" id="GO:0065002">
    <property type="term" value="P:intracellular protein transmembrane transport"/>
    <property type="evidence" value="ECO:0007669"/>
    <property type="project" value="UniProtKB-UniRule"/>
</dbReference>
<dbReference type="Pfam" id="PF02355">
    <property type="entry name" value="SecD_SecF_C"/>
    <property type="match status" value="1"/>
</dbReference>
<dbReference type="NCBIfam" id="NF006215">
    <property type="entry name" value="PRK08343.1-1"/>
    <property type="match status" value="1"/>
</dbReference>
<keyword evidence="7 9" id="KW-0811">Translocation</keyword>
<dbReference type="EMBL" id="LN831302">
    <property type="protein sequence ID" value="CQH60774.1"/>
    <property type="molecule type" value="Genomic_DNA"/>
</dbReference>
<accession>A0A0U5H2U5</accession>
<evidence type="ECO:0000256" key="5">
    <source>
        <dbReference type="ARBA" id="ARBA00022927"/>
    </source>
</evidence>
<evidence type="ECO:0000256" key="8">
    <source>
        <dbReference type="ARBA" id="ARBA00023136"/>
    </source>
</evidence>
<keyword evidence="4 9" id="KW-0812">Transmembrane</keyword>
<comment type="caution">
    <text evidence="9">Lacks conserved residue(s) required for the propagation of feature annotation.</text>
</comment>
<feature type="transmembrane region" description="Helical" evidence="9">
    <location>
        <begin position="452"/>
        <end position="472"/>
    </location>
</feature>
<feature type="transmembrane region" description="Helical" evidence="9">
    <location>
        <begin position="357"/>
        <end position="375"/>
    </location>
</feature>
<keyword evidence="2 9" id="KW-0813">Transport</keyword>
<dbReference type="SUPFAM" id="SSF82866">
    <property type="entry name" value="Multidrug efflux transporter AcrB transmembrane domain"/>
    <property type="match status" value="1"/>
</dbReference>
<comment type="subunit">
    <text evidence="9">Part of the protein translocation apparatus. Forms a complex with SecF.</text>
</comment>
<comment type="similarity">
    <text evidence="9">Belongs to the SecD/SecF family. SecD subfamily.</text>
</comment>
<keyword evidence="12" id="KW-1185">Reference proteome</keyword>
<feature type="transmembrane region" description="Helical" evidence="9">
    <location>
        <begin position="478"/>
        <end position="496"/>
    </location>
</feature>
<evidence type="ECO:0000313" key="11">
    <source>
        <dbReference type="EMBL" id="CQH60774.1"/>
    </source>
</evidence>
<evidence type="ECO:0000256" key="3">
    <source>
        <dbReference type="ARBA" id="ARBA00022475"/>
    </source>
</evidence>
<evidence type="ECO:0000313" key="12">
    <source>
        <dbReference type="Proteomes" id="UP000066737"/>
    </source>
</evidence>
<evidence type="ECO:0000256" key="4">
    <source>
        <dbReference type="ARBA" id="ARBA00022692"/>
    </source>
</evidence>
<dbReference type="GeneID" id="91107968"/>
<organism evidence="11 12">
    <name type="scientific">Halobacterium hubeiense</name>
    <dbReference type="NCBI Taxonomy" id="1407499"/>
    <lineage>
        <taxon>Archaea</taxon>
        <taxon>Methanobacteriati</taxon>
        <taxon>Methanobacteriota</taxon>
        <taxon>Stenosarchaea group</taxon>
        <taxon>Halobacteria</taxon>
        <taxon>Halobacteriales</taxon>
        <taxon>Halobacteriaceae</taxon>
        <taxon>Halobacterium</taxon>
    </lineage>
</organism>
<evidence type="ECO:0000256" key="7">
    <source>
        <dbReference type="ARBA" id="ARBA00023010"/>
    </source>
</evidence>
<feature type="domain" description="Protein export membrane protein SecD/SecF C-terminal" evidence="10">
    <location>
        <begin position="337"/>
        <end position="495"/>
    </location>
</feature>
<gene>
    <name evidence="9 11" type="primary">secD</name>
    <name evidence="11" type="ORF">HHUB_3291</name>
</gene>
<dbReference type="GO" id="GO:0005886">
    <property type="term" value="C:plasma membrane"/>
    <property type="evidence" value="ECO:0007669"/>
    <property type="project" value="UniProtKB-SubCell"/>
</dbReference>
<feature type="transmembrane region" description="Helical" evidence="9">
    <location>
        <begin position="382"/>
        <end position="407"/>
    </location>
</feature>
<evidence type="ECO:0000256" key="2">
    <source>
        <dbReference type="ARBA" id="ARBA00022448"/>
    </source>
</evidence>
<dbReference type="Proteomes" id="UP000066737">
    <property type="component" value="Chromosome I"/>
</dbReference>
<feature type="transmembrane region" description="Helical" evidence="9">
    <location>
        <begin position="413"/>
        <end position="431"/>
    </location>
</feature>
<dbReference type="HAMAP" id="MF_01463_A">
    <property type="entry name" value="SecD_A"/>
    <property type="match status" value="1"/>
</dbReference>
<reference evidence="12" key="1">
    <citation type="journal article" date="2016" name="Environ. Microbiol.">
        <title>The complete genome of a viable archaeum isolated from 123-million-year-old rock salt.</title>
        <authorList>
            <person name="Jaakkola S.T."/>
            <person name="Pfeiffer F."/>
            <person name="Ravantti J.J."/>
            <person name="Guo Q."/>
            <person name="Liu Y."/>
            <person name="Chen X."/>
            <person name="Ma H."/>
            <person name="Yang C."/>
            <person name="Oksanen H.M."/>
            <person name="Bamford D.H."/>
        </authorList>
    </citation>
    <scope>NUCLEOTIDE SEQUENCE</scope>
    <source>
        <strain evidence="12">JI20-1</strain>
    </source>
</reference>
<dbReference type="Gene3D" id="1.20.1640.10">
    <property type="entry name" value="Multidrug efflux transporter AcrB transmembrane domain"/>
    <property type="match status" value="1"/>
</dbReference>
<dbReference type="GO" id="GO:0006605">
    <property type="term" value="P:protein targeting"/>
    <property type="evidence" value="ECO:0007669"/>
    <property type="project" value="UniProtKB-UniRule"/>
</dbReference>
<dbReference type="STRING" id="1407499.HHUB_3291"/>
<evidence type="ECO:0000256" key="6">
    <source>
        <dbReference type="ARBA" id="ARBA00022989"/>
    </source>
</evidence>
<name>A0A0U5H2U5_9EURY</name>
<proteinExistence type="inferred from homology"/>
<comment type="function">
    <text evidence="9">Involved in protein export.</text>
</comment>
<keyword evidence="6 9" id="KW-1133">Transmembrane helix</keyword>
<dbReference type="Gene3D" id="3.30.70.3220">
    <property type="match status" value="1"/>
</dbReference>
<comment type="subcellular location">
    <subcellularLocation>
        <location evidence="1 9">Cell membrane</location>
        <topology evidence="1 9">Multi-pass membrane protein</topology>
    </subcellularLocation>
</comment>
<evidence type="ECO:0000256" key="1">
    <source>
        <dbReference type="ARBA" id="ARBA00004651"/>
    </source>
</evidence>
<protein>
    <recommendedName>
        <fullName evidence="9">Protein-export membrane protein SecD</fullName>
    </recommendedName>
</protein>
<dbReference type="OrthoDB" id="146638at2157"/>
<dbReference type="PANTHER" id="PTHR30081">
    <property type="entry name" value="PROTEIN-EXPORT MEMBRANE PROTEIN SEC"/>
    <property type="match status" value="1"/>
</dbReference>
<dbReference type="InterPro" id="IPR048634">
    <property type="entry name" value="SecD_SecF_C"/>
</dbReference>
<evidence type="ECO:0000259" key="10">
    <source>
        <dbReference type="Pfam" id="PF02355"/>
    </source>
</evidence>
<dbReference type="InterPro" id="IPR024912">
    <property type="entry name" value="SecD_arc"/>
</dbReference>
<dbReference type="InterPro" id="IPR022813">
    <property type="entry name" value="SecD/SecF_arch_bac"/>
</dbReference>
<dbReference type="RefSeq" id="WP_059057645.1">
    <property type="nucleotide sequence ID" value="NZ_CEML01000001.1"/>
</dbReference>
<dbReference type="PANTHER" id="PTHR30081:SF1">
    <property type="entry name" value="PROTEIN TRANSLOCASE SUBUNIT SECD"/>
    <property type="match status" value="1"/>
</dbReference>
<dbReference type="AlphaFoldDB" id="A0A0U5H2U5"/>